<feature type="non-terminal residue" evidence="1">
    <location>
        <position position="144"/>
    </location>
</feature>
<proteinExistence type="predicted"/>
<organism evidence="1">
    <name type="scientific">Campylobacter coli</name>
    <dbReference type="NCBI Taxonomy" id="195"/>
    <lineage>
        <taxon>Bacteria</taxon>
        <taxon>Pseudomonadati</taxon>
        <taxon>Campylobacterota</taxon>
        <taxon>Epsilonproteobacteria</taxon>
        <taxon>Campylobacterales</taxon>
        <taxon>Campylobacteraceae</taxon>
        <taxon>Campylobacter</taxon>
    </lineage>
</organism>
<gene>
    <name evidence="1" type="ORF">F1P34_07950</name>
</gene>
<reference evidence="1" key="1">
    <citation type="submission" date="2019-09" db="EMBL/GenBank/DDBJ databases">
        <authorList>
            <person name="Ashton P.M."/>
            <person name="Dallman T."/>
            <person name="Nair S."/>
            <person name="De Pinna E."/>
            <person name="Peters T."/>
            <person name="Grant K."/>
        </authorList>
    </citation>
    <scope>NUCLEOTIDE SEQUENCE</scope>
    <source>
        <strain evidence="1">149183</strain>
    </source>
</reference>
<dbReference type="AlphaFoldDB" id="A0A6C7TQQ6"/>
<name>A0A6C7TQQ6_CAMCO</name>
<dbReference type="EMBL" id="AAKFQD010000094">
    <property type="protein sequence ID" value="ECR3230809.1"/>
    <property type="molecule type" value="Genomic_DNA"/>
</dbReference>
<sequence>MYNYDETKKILDYVGKEYENFTDNSFKEIQLSLCMFEKDLHKFNDIKQYFLIDKQTNQSNEYFDFMYALNTGDIKQAKELFDSLKENEKSDYLKANLYAQSFFKTQDEEDGLLYVRLCEMLLKENKLNFLQKKNILEMLYKIEK</sequence>
<protein>
    <submittedName>
        <fullName evidence="1">Uncharacterized protein</fullName>
    </submittedName>
</protein>
<evidence type="ECO:0000313" key="1">
    <source>
        <dbReference type="EMBL" id="ECR3230809.1"/>
    </source>
</evidence>
<comment type="caution">
    <text evidence="1">The sequence shown here is derived from an EMBL/GenBank/DDBJ whole genome shotgun (WGS) entry which is preliminary data.</text>
</comment>
<accession>A0A6C7TQQ6</accession>